<accession>A0A1I1Y081</accession>
<evidence type="ECO:0000256" key="14">
    <source>
        <dbReference type="PROSITE-ProRule" id="PRU01360"/>
    </source>
</evidence>
<reference evidence="18 19" key="1">
    <citation type="submission" date="2016-10" db="EMBL/GenBank/DDBJ databases">
        <authorList>
            <person name="de Groot N.N."/>
        </authorList>
    </citation>
    <scope>NUCLEOTIDE SEQUENCE [LARGE SCALE GENOMIC DNA]</scope>
    <source>
        <strain evidence="18 19">DSM 19012</strain>
    </source>
</reference>
<dbReference type="SUPFAM" id="SSF56935">
    <property type="entry name" value="Porins"/>
    <property type="match status" value="1"/>
</dbReference>
<evidence type="ECO:0000256" key="6">
    <source>
        <dbReference type="ARBA" id="ARBA00022692"/>
    </source>
</evidence>
<dbReference type="EMBL" id="FONA01000007">
    <property type="protein sequence ID" value="SFE12961.1"/>
    <property type="molecule type" value="Genomic_DNA"/>
</dbReference>
<evidence type="ECO:0000259" key="17">
    <source>
        <dbReference type="Pfam" id="PF07715"/>
    </source>
</evidence>
<dbReference type="Gene3D" id="2.40.170.20">
    <property type="entry name" value="TonB-dependent receptor, beta-barrel domain"/>
    <property type="match status" value="1"/>
</dbReference>
<keyword evidence="11 14" id="KW-0472">Membrane</keyword>
<comment type="subcellular location">
    <subcellularLocation>
        <location evidence="1 14">Cell outer membrane</location>
        <topology evidence="1 14">Multi-pass membrane protein</topology>
    </subcellularLocation>
</comment>
<dbReference type="InterPro" id="IPR012910">
    <property type="entry name" value="Plug_dom"/>
</dbReference>
<dbReference type="SUPFAM" id="SSF49464">
    <property type="entry name" value="Carboxypeptidase regulatory domain-like"/>
    <property type="match status" value="1"/>
</dbReference>
<dbReference type="RefSeq" id="WP_010526253.1">
    <property type="nucleotide sequence ID" value="NZ_AFSL01000006.1"/>
</dbReference>
<evidence type="ECO:0000256" key="15">
    <source>
        <dbReference type="RuleBase" id="RU003357"/>
    </source>
</evidence>
<dbReference type="FunCoup" id="A0A1I1Y081">
    <property type="interactions" value="36"/>
</dbReference>
<dbReference type="InterPro" id="IPR010105">
    <property type="entry name" value="TonB_sidphr_rcpt"/>
</dbReference>
<dbReference type="CDD" id="cd01347">
    <property type="entry name" value="ligand_gated_channel"/>
    <property type="match status" value="1"/>
</dbReference>
<keyword evidence="10 15" id="KW-0798">TonB box</keyword>
<dbReference type="InterPro" id="IPR037066">
    <property type="entry name" value="Plug_dom_sf"/>
</dbReference>
<evidence type="ECO:0000256" key="2">
    <source>
        <dbReference type="ARBA" id="ARBA00009810"/>
    </source>
</evidence>
<dbReference type="InterPro" id="IPR000531">
    <property type="entry name" value="Beta-barrel_TonB"/>
</dbReference>
<dbReference type="GO" id="GO:0015344">
    <property type="term" value="F:siderophore uptake transmembrane transporter activity"/>
    <property type="evidence" value="ECO:0007669"/>
    <property type="project" value="TreeGrafter"/>
</dbReference>
<evidence type="ECO:0000256" key="1">
    <source>
        <dbReference type="ARBA" id="ARBA00004571"/>
    </source>
</evidence>
<dbReference type="AlphaFoldDB" id="A0A1I1Y081"/>
<dbReference type="Gene3D" id="2.60.40.1120">
    <property type="entry name" value="Carboxypeptidase-like, regulatory domain"/>
    <property type="match status" value="1"/>
</dbReference>
<keyword evidence="19" id="KW-1185">Reference proteome</keyword>
<evidence type="ECO:0000256" key="3">
    <source>
        <dbReference type="ARBA" id="ARBA00022448"/>
    </source>
</evidence>
<organism evidence="18 19">
    <name type="scientific">Thermophagus xiamenensis</name>
    <dbReference type="NCBI Taxonomy" id="385682"/>
    <lineage>
        <taxon>Bacteria</taxon>
        <taxon>Pseudomonadati</taxon>
        <taxon>Bacteroidota</taxon>
        <taxon>Bacteroidia</taxon>
        <taxon>Marinilabiliales</taxon>
        <taxon>Marinilabiliaceae</taxon>
        <taxon>Thermophagus</taxon>
    </lineage>
</organism>
<protein>
    <submittedName>
        <fullName evidence="18">Iron complex outermembrane recepter protein</fullName>
    </submittedName>
</protein>
<name>A0A1I1Y081_9BACT</name>
<evidence type="ECO:0000256" key="12">
    <source>
        <dbReference type="ARBA" id="ARBA00023170"/>
    </source>
</evidence>
<evidence type="ECO:0000256" key="10">
    <source>
        <dbReference type="ARBA" id="ARBA00023077"/>
    </source>
</evidence>
<keyword evidence="3 14" id="KW-0813">Transport</keyword>
<dbReference type="GO" id="GO:0038023">
    <property type="term" value="F:signaling receptor activity"/>
    <property type="evidence" value="ECO:0007669"/>
    <property type="project" value="InterPro"/>
</dbReference>
<keyword evidence="13 14" id="KW-0998">Cell outer membrane</keyword>
<dbReference type="Pfam" id="PF00593">
    <property type="entry name" value="TonB_dep_Rec_b-barrel"/>
    <property type="match status" value="1"/>
</dbReference>
<evidence type="ECO:0000256" key="4">
    <source>
        <dbReference type="ARBA" id="ARBA00022452"/>
    </source>
</evidence>
<evidence type="ECO:0000256" key="13">
    <source>
        <dbReference type="ARBA" id="ARBA00023237"/>
    </source>
</evidence>
<dbReference type="PROSITE" id="PS52016">
    <property type="entry name" value="TONB_DEPENDENT_REC_3"/>
    <property type="match status" value="1"/>
</dbReference>
<dbReference type="InterPro" id="IPR036942">
    <property type="entry name" value="Beta-barrel_TonB_sf"/>
</dbReference>
<dbReference type="Pfam" id="PF07715">
    <property type="entry name" value="Plug"/>
    <property type="match status" value="1"/>
</dbReference>
<keyword evidence="12" id="KW-0675">Receptor</keyword>
<dbReference type="PANTHER" id="PTHR32552">
    <property type="entry name" value="FERRICHROME IRON RECEPTOR-RELATED"/>
    <property type="match status" value="1"/>
</dbReference>
<dbReference type="PANTHER" id="PTHR32552:SF68">
    <property type="entry name" value="FERRICHROME OUTER MEMBRANE TRANSPORTER_PHAGE RECEPTOR"/>
    <property type="match status" value="1"/>
</dbReference>
<dbReference type="GO" id="GO:0009279">
    <property type="term" value="C:cell outer membrane"/>
    <property type="evidence" value="ECO:0007669"/>
    <property type="project" value="UniProtKB-SubCell"/>
</dbReference>
<sequence>MKFILFVSLFIQFSIFVNAQTGSIRGRIIMPIEEEAPINIGIKGTTIGTITNANGEYLLENLRPGRYTLQASYVGYKPQEVVVHVVAGEQTIAPAIKMERTEKEIAEVLVVGNHQSDYSIQEPSQSLRNNVPLLKMSQNVQIISEEVLADQQLTEMLESVSRNTSGAQMIEHWGTFARINMRGFKIPAFRNGMNVDLPWGPLTEDLSIVERIEFVKGPAGFMLSSGEPGGFYNVVTKKPALTPKNNASVMVGSFNTLRATIDLGGHFSGRNNLLYRFNAMASTKNSHRDHEFNDRYTLNPSIQYHFSDNTTITGEYIYQYSRLSVVGAAYVFAPDGMGTLPRDFTLAEPNIDPTDIREHNLFVTLNHKLGNRWQLTAQLGYLDYKLVGSSLWPDSVTSDGLVYRGLGIWDAISNVKSGQAYIEGNTFTGKIGHHILAGIDMNSKTYYADWFQSGPLAGVNNPLNIYNPVHYVPTSQMPVFDRSLSIRQRAYNGSYPASQTIQSSSAYFQDELIFFSDRLRLTLAGRYTNYRTSVYGANTDDQVFTPRAGISFSFDDNTSVYGLWDQTFIPEAGTDKEGNAFKPVEAIDMEAGIKRKWGNGKWISSITFFQITKQNVLTTDPEDVNYQIQLGEAQSEGIEFDLQGNILPGLNLILNYAYTDVEITKDTNPEVVGTKLAGHARHMTNGWLKYSSNGWLPKGWGIGLGYQYQVDRSSWSWGADNEAMLPDYFRLDGALFWENNAIAVRLNVNNLLDEYLYSGGSYGNFYYWQTEPGINYRLSINYRF</sequence>
<dbReference type="NCBIfam" id="TIGR01783">
    <property type="entry name" value="TonB-siderophor"/>
    <property type="match status" value="1"/>
</dbReference>
<evidence type="ECO:0000256" key="7">
    <source>
        <dbReference type="ARBA" id="ARBA00022729"/>
    </source>
</evidence>
<feature type="domain" description="TonB-dependent receptor-like beta-barrel" evidence="16">
    <location>
        <begin position="353"/>
        <end position="751"/>
    </location>
</feature>
<dbReference type="Proteomes" id="UP000181976">
    <property type="component" value="Unassembled WGS sequence"/>
</dbReference>
<evidence type="ECO:0000256" key="9">
    <source>
        <dbReference type="ARBA" id="ARBA00023065"/>
    </source>
</evidence>
<evidence type="ECO:0000256" key="11">
    <source>
        <dbReference type="ARBA" id="ARBA00023136"/>
    </source>
</evidence>
<keyword evidence="8" id="KW-0408">Iron</keyword>
<dbReference type="InterPro" id="IPR039426">
    <property type="entry name" value="TonB-dep_rcpt-like"/>
</dbReference>
<dbReference type="InParanoid" id="A0A1I1Y081"/>
<evidence type="ECO:0000259" key="16">
    <source>
        <dbReference type="Pfam" id="PF00593"/>
    </source>
</evidence>
<dbReference type="InterPro" id="IPR008969">
    <property type="entry name" value="CarboxyPept-like_regulatory"/>
</dbReference>
<evidence type="ECO:0000313" key="18">
    <source>
        <dbReference type="EMBL" id="SFE12961.1"/>
    </source>
</evidence>
<dbReference type="eggNOG" id="COG4773">
    <property type="taxonomic scope" value="Bacteria"/>
</dbReference>
<dbReference type="STRING" id="385682.SAMN05444380_10730"/>
<evidence type="ECO:0000256" key="8">
    <source>
        <dbReference type="ARBA" id="ARBA00023004"/>
    </source>
</evidence>
<keyword evidence="6 14" id="KW-0812">Transmembrane</keyword>
<dbReference type="GO" id="GO:0015891">
    <property type="term" value="P:siderophore transport"/>
    <property type="evidence" value="ECO:0007669"/>
    <property type="project" value="InterPro"/>
</dbReference>
<proteinExistence type="inferred from homology"/>
<dbReference type="Gene3D" id="2.170.130.10">
    <property type="entry name" value="TonB-dependent receptor, plug domain"/>
    <property type="match status" value="1"/>
</dbReference>
<comment type="similarity">
    <text evidence="2 14 15">Belongs to the TonB-dependent receptor family.</text>
</comment>
<evidence type="ECO:0000313" key="19">
    <source>
        <dbReference type="Proteomes" id="UP000181976"/>
    </source>
</evidence>
<keyword evidence="7" id="KW-0732">Signal</keyword>
<keyword evidence="5" id="KW-0410">Iron transport</keyword>
<keyword evidence="4 14" id="KW-1134">Transmembrane beta strand</keyword>
<keyword evidence="9" id="KW-0406">Ion transport</keyword>
<evidence type="ECO:0000256" key="5">
    <source>
        <dbReference type="ARBA" id="ARBA00022496"/>
    </source>
</evidence>
<dbReference type="Pfam" id="PF13715">
    <property type="entry name" value="CarbopepD_reg_2"/>
    <property type="match status" value="1"/>
</dbReference>
<feature type="domain" description="TonB-dependent receptor plug" evidence="17">
    <location>
        <begin position="134"/>
        <end position="230"/>
    </location>
</feature>
<gene>
    <name evidence="18" type="ORF">SAMN05444380_10730</name>
</gene>